<name>A0ABW4D3J5_9LACO</name>
<gene>
    <name evidence="1" type="primary">pduM</name>
    <name evidence="1" type="ORF">ACFQ44_10685</name>
</gene>
<dbReference type="NCBIfam" id="TIGR04493">
    <property type="entry name" value="microcomp_PduM"/>
    <property type="match status" value="1"/>
</dbReference>
<dbReference type="InterPro" id="IPR030992">
    <property type="entry name" value="PduM"/>
</dbReference>
<dbReference type="RefSeq" id="WP_203646167.1">
    <property type="nucleotide sequence ID" value="NZ_BOLN01000008.1"/>
</dbReference>
<dbReference type="Pfam" id="PF15953">
    <property type="entry name" value="PDU_like"/>
    <property type="match status" value="1"/>
</dbReference>
<evidence type="ECO:0000313" key="2">
    <source>
        <dbReference type="Proteomes" id="UP001597189"/>
    </source>
</evidence>
<dbReference type="EMBL" id="JBHTOD010000008">
    <property type="protein sequence ID" value="MFD1456131.1"/>
    <property type="molecule type" value="Genomic_DNA"/>
</dbReference>
<keyword evidence="2" id="KW-1185">Reference proteome</keyword>
<comment type="caution">
    <text evidence="1">The sequence shown here is derived from an EMBL/GenBank/DDBJ whole genome shotgun (WGS) entry which is preliminary data.</text>
</comment>
<evidence type="ECO:0000313" key="1">
    <source>
        <dbReference type="EMBL" id="MFD1456131.1"/>
    </source>
</evidence>
<dbReference type="Proteomes" id="UP001597189">
    <property type="component" value="Unassembled WGS sequence"/>
</dbReference>
<proteinExistence type="predicted"/>
<reference evidence="2" key="1">
    <citation type="journal article" date="2019" name="Int. J. Syst. Evol. Microbiol.">
        <title>The Global Catalogue of Microorganisms (GCM) 10K type strain sequencing project: providing services to taxonomists for standard genome sequencing and annotation.</title>
        <authorList>
            <consortium name="The Broad Institute Genomics Platform"/>
            <consortium name="The Broad Institute Genome Sequencing Center for Infectious Disease"/>
            <person name="Wu L."/>
            <person name="Ma J."/>
        </authorList>
    </citation>
    <scope>NUCLEOTIDE SEQUENCE [LARGE SCALE GENOMIC DNA]</scope>
    <source>
        <strain evidence="2">CCM 8979</strain>
    </source>
</reference>
<sequence length="167" mass="19112">MDRVIAEVLKRIQERQTKMKAIPYSEQAPVPSERLLIDFGQVTLQGMTIDLLLNLYQVNEANAWVAWLLKGMSYDVHFTFQLNRNLINFIPLKMLRDWPVTFEVGSAQVVKADYQSSIGRAEIAALPDQAILIVSPKQRLTVEAVTAMAQKHITKQVRTDEDCIWQK</sequence>
<accession>A0ABW4D3J5</accession>
<protein>
    <submittedName>
        <fullName evidence="1">PduM family microcompartment protein</fullName>
    </submittedName>
</protein>
<organism evidence="1 2">
    <name type="scientific">Levilactobacillus lanxiensis</name>
    <dbReference type="NCBI Taxonomy" id="2799568"/>
    <lineage>
        <taxon>Bacteria</taxon>
        <taxon>Bacillati</taxon>
        <taxon>Bacillota</taxon>
        <taxon>Bacilli</taxon>
        <taxon>Lactobacillales</taxon>
        <taxon>Lactobacillaceae</taxon>
        <taxon>Levilactobacillus</taxon>
    </lineage>
</organism>